<keyword evidence="11 15" id="KW-0457">Lysine biosynthesis</keyword>
<dbReference type="Pfam" id="PF07687">
    <property type="entry name" value="M20_dimer"/>
    <property type="match status" value="1"/>
</dbReference>
<dbReference type="GO" id="GO:0019877">
    <property type="term" value="P:diaminopimelate biosynthetic process"/>
    <property type="evidence" value="ECO:0007669"/>
    <property type="project" value="UniProtKB-UniRule"/>
</dbReference>
<dbReference type="NCBIfam" id="TIGR01246">
    <property type="entry name" value="dapE_proteo"/>
    <property type="match status" value="1"/>
</dbReference>
<feature type="active site" description="Proton acceptor" evidence="15">
    <location>
        <position position="130"/>
    </location>
</feature>
<dbReference type="InterPro" id="IPR005941">
    <property type="entry name" value="DapE_proteobac"/>
</dbReference>
<comment type="function">
    <text evidence="15">Catalyzes the hydrolysis of N-succinyl-L,L-diaminopimelic acid (SDAP), forming succinate and LL-2,6-diaminopimelate (DAP), an intermediate involved in the bacterial biosynthesis of lysine and meso-diaminopimelic acid, an essential component of bacterial cell walls.</text>
</comment>
<comment type="catalytic activity">
    <reaction evidence="14 15">
        <text>N-succinyl-(2S,6S)-2,6-diaminopimelate + H2O = (2S,6S)-2,6-diaminopimelate + succinate</text>
        <dbReference type="Rhea" id="RHEA:22608"/>
        <dbReference type="ChEBI" id="CHEBI:15377"/>
        <dbReference type="ChEBI" id="CHEBI:30031"/>
        <dbReference type="ChEBI" id="CHEBI:57609"/>
        <dbReference type="ChEBI" id="CHEBI:58087"/>
        <dbReference type="EC" id="3.5.1.18"/>
    </reaction>
</comment>
<comment type="subunit">
    <text evidence="3 15">Homodimer.</text>
</comment>
<name>A0A520MSN4_9GAMM</name>
<feature type="binding site" evidence="15">
    <location>
        <position position="131"/>
    </location>
    <ligand>
        <name>Zn(2+)</name>
        <dbReference type="ChEBI" id="CHEBI:29105"/>
        <label>2</label>
    </ligand>
</feature>
<evidence type="ECO:0000256" key="15">
    <source>
        <dbReference type="HAMAP-Rule" id="MF_01690"/>
    </source>
</evidence>
<keyword evidence="9 15" id="KW-0862">Zinc</keyword>
<evidence type="ECO:0000256" key="2">
    <source>
        <dbReference type="ARBA" id="ARBA00006746"/>
    </source>
</evidence>
<protein>
    <recommendedName>
        <fullName evidence="5 15">Succinyl-diaminopimelate desuccinylase</fullName>
        <shortName evidence="15">SDAP desuccinylase</shortName>
        <ecNumber evidence="4 15">3.5.1.18</ecNumber>
    </recommendedName>
    <alternativeName>
        <fullName evidence="13 15">N-succinyl-LL-2,6-diaminoheptanedioate amidohydrolase</fullName>
    </alternativeName>
</protein>
<comment type="pathway">
    <text evidence="1 15">Amino-acid biosynthesis; L-lysine biosynthesis via DAP pathway; LL-2,6-diaminopimelate from (S)-tetrahydrodipicolinate (succinylase route): step 3/3.</text>
</comment>
<comment type="similarity">
    <text evidence="2 15">Belongs to the peptidase M20A family. DapE subfamily.</text>
</comment>
<feature type="binding site" evidence="15">
    <location>
        <position position="65"/>
    </location>
    <ligand>
        <name>Zn(2+)</name>
        <dbReference type="ChEBI" id="CHEBI:29105"/>
        <label>1</label>
    </ligand>
</feature>
<dbReference type="Gene3D" id="1.10.150.900">
    <property type="match status" value="1"/>
</dbReference>
<dbReference type="Pfam" id="PF01546">
    <property type="entry name" value="Peptidase_M20"/>
    <property type="match status" value="1"/>
</dbReference>
<evidence type="ECO:0000256" key="6">
    <source>
        <dbReference type="ARBA" id="ARBA00022605"/>
    </source>
</evidence>
<feature type="domain" description="Peptidase M20 dimerisation" evidence="16">
    <location>
        <begin position="172"/>
        <end position="279"/>
    </location>
</feature>
<feature type="binding site" evidence="15">
    <location>
        <position position="345"/>
    </location>
    <ligand>
        <name>Zn(2+)</name>
        <dbReference type="ChEBI" id="CHEBI:29105"/>
        <label>2</label>
    </ligand>
</feature>
<accession>A0A520MSN4</accession>
<feature type="binding site" evidence="15">
    <location>
        <position position="159"/>
    </location>
    <ligand>
        <name>Zn(2+)</name>
        <dbReference type="ChEBI" id="CHEBI:29105"/>
        <label>1</label>
    </ligand>
</feature>
<dbReference type="InterPro" id="IPR002933">
    <property type="entry name" value="Peptidase_M20"/>
</dbReference>
<dbReference type="Gene3D" id="3.30.70.360">
    <property type="match status" value="1"/>
</dbReference>
<feature type="active site" evidence="15">
    <location>
        <position position="67"/>
    </location>
</feature>
<evidence type="ECO:0000256" key="11">
    <source>
        <dbReference type="ARBA" id="ARBA00023154"/>
    </source>
</evidence>
<dbReference type="HAMAP" id="MF_01690">
    <property type="entry name" value="DapE"/>
    <property type="match status" value="1"/>
</dbReference>
<dbReference type="UniPathway" id="UPA00034">
    <property type="reaction ID" value="UER00021"/>
</dbReference>
<dbReference type="GO" id="GO:0006526">
    <property type="term" value="P:L-arginine biosynthetic process"/>
    <property type="evidence" value="ECO:0007669"/>
    <property type="project" value="TreeGrafter"/>
</dbReference>
<dbReference type="AlphaFoldDB" id="A0A520MSN4"/>
<dbReference type="CDD" id="cd03891">
    <property type="entry name" value="M20_DapE_proteobac"/>
    <property type="match status" value="1"/>
</dbReference>
<keyword evidence="7 15" id="KW-0479">Metal-binding</keyword>
<proteinExistence type="inferred from homology"/>
<dbReference type="PANTHER" id="PTHR43808:SF31">
    <property type="entry name" value="N-ACETYL-L-CITRULLINE DEACETYLASE"/>
    <property type="match status" value="1"/>
</dbReference>
<evidence type="ECO:0000256" key="9">
    <source>
        <dbReference type="ARBA" id="ARBA00022833"/>
    </source>
</evidence>
<evidence type="ECO:0000313" key="18">
    <source>
        <dbReference type="Proteomes" id="UP000320146"/>
    </source>
</evidence>
<gene>
    <name evidence="15" type="primary">dapE</name>
    <name evidence="17" type="ORF">EVA99_02020</name>
</gene>
<keyword evidence="6 15" id="KW-0028">Amino-acid biosynthesis</keyword>
<dbReference type="InterPro" id="IPR036264">
    <property type="entry name" value="Bact_exopeptidase_dim_dom"/>
</dbReference>
<comment type="caution">
    <text evidence="17">The sequence shown here is derived from an EMBL/GenBank/DDBJ whole genome shotgun (WGS) entry which is preliminary data.</text>
</comment>
<evidence type="ECO:0000256" key="3">
    <source>
        <dbReference type="ARBA" id="ARBA00011738"/>
    </source>
</evidence>
<reference evidence="17 18" key="1">
    <citation type="submission" date="2019-02" db="EMBL/GenBank/DDBJ databases">
        <title>Prokaryotic population dynamics and viral predation in marine succession experiment using metagenomics: the confinement effect.</title>
        <authorList>
            <person name="Haro-Moreno J.M."/>
            <person name="Rodriguez-Valera F."/>
            <person name="Lopez-Perez M."/>
        </authorList>
    </citation>
    <scope>NUCLEOTIDE SEQUENCE [LARGE SCALE GENOMIC DNA]</scope>
    <source>
        <strain evidence="17">MED-G166</strain>
    </source>
</reference>
<dbReference type="GO" id="GO:0008777">
    <property type="term" value="F:acetylornithine deacetylase activity"/>
    <property type="evidence" value="ECO:0007669"/>
    <property type="project" value="TreeGrafter"/>
</dbReference>
<organism evidence="17 18">
    <name type="scientific">SAR86 cluster bacterium</name>
    <dbReference type="NCBI Taxonomy" id="2030880"/>
    <lineage>
        <taxon>Bacteria</taxon>
        <taxon>Pseudomonadati</taxon>
        <taxon>Pseudomonadota</taxon>
        <taxon>Gammaproteobacteria</taxon>
        <taxon>SAR86 cluster</taxon>
    </lineage>
</organism>
<dbReference type="Proteomes" id="UP000320146">
    <property type="component" value="Unassembled WGS sequence"/>
</dbReference>
<evidence type="ECO:0000256" key="4">
    <source>
        <dbReference type="ARBA" id="ARBA00011921"/>
    </source>
</evidence>
<feature type="binding site" evidence="15">
    <location>
        <position position="98"/>
    </location>
    <ligand>
        <name>Zn(2+)</name>
        <dbReference type="ChEBI" id="CHEBI:29105"/>
        <label>2</label>
    </ligand>
</feature>
<dbReference type="PANTHER" id="PTHR43808">
    <property type="entry name" value="ACETYLORNITHINE DEACETYLASE"/>
    <property type="match status" value="1"/>
</dbReference>
<dbReference type="SUPFAM" id="SSF55031">
    <property type="entry name" value="Bacterial exopeptidase dimerisation domain"/>
    <property type="match status" value="1"/>
</dbReference>
<dbReference type="EC" id="3.5.1.18" evidence="4 15"/>
<dbReference type="GO" id="GO:0008270">
    <property type="term" value="F:zinc ion binding"/>
    <property type="evidence" value="ECO:0007669"/>
    <property type="project" value="UniProtKB-UniRule"/>
</dbReference>
<evidence type="ECO:0000256" key="1">
    <source>
        <dbReference type="ARBA" id="ARBA00005130"/>
    </source>
</evidence>
<keyword evidence="8 15" id="KW-0378">Hydrolase</keyword>
<evidence type="ECO:0000256" key="5">
    <source>
        <dbReference type="ARBA" id="ARBA00022391"/>
    </source>
</evidence>
<dbReference type="GO" id="GO:0050897">
    <property type="term" value="F:cobalt ion binding"/>
    <property type="evidence" value="ECO:0007669"/>
    <property type="project" value="UniProtKB-UniRule"/>
</dbReference>
<dbReference type="GO" id="GO:0009014">
    <property type="term" value="F:succinyl-diaminopimelate desuccinylase activity"/>
    <property type="evidence" value="ECO:0007669"/>
    <property type="project" value="UniProtKB-UniRule"/>
</dbReference>
<dbReference type="InterPro" id="IPR011650">
    <property type="entry name" value="Peptidase_M20_dimer"/>
</dbReference>
<dbReference type="NCBIfam" id="NF009557">
    <property type="entry name" value="PRK13009.1"/>
    <property type="match status" value="1"/>
</dbReference>
<sequence>MLEIQITQDLVRKESITPNDAGCLQYIEDFLKQRGFKNEILTFGRVKNLWSINRKPGPLLVFLGHVDVVPTGPIDQWDHGPFSGHDDGTYINGRGTGDMKGGIACFMSALSRINPNDLNFALGFIITSDEEGPSKDGTVKVVEELLKREEVINYCLIGEPSTIETVGDNIRIGRRGSINIELEVLGKQGHAAYPARVDNPIHRVVPFLDKLLSEVWDEGNEHFPPTSLQLTNITAGVGAHNVTPNNLNLKFNLRFSPQITGQEIQARIEHFLEQENVKYNISFDINAEPFYSNPKIFTDVVQKSIEKVQGFNTALSCSGGTSDGRFIAKTGCEIVELGPKFETIHKINERIEKEELERLTDIYHQILLNLNEETNN</sequence>
<evidence type="ECO:0000313" key="17">
    <source>
        <dbReference type="EMBL" id="RZO24230.1"/>
    </source>
</evidence>
<evidence type="ECO:0000256" key="12">
    <source>
        <dbReference type="ARBA" id="ARBA00023285"/>
    </source>
</evidence>
<dbReference type="InterPro" id="IPR050072">
    <property type="entry name" value="Peptidase_M20A"/>
</dbReference>
<dbReference type="Gene3D" id="3.40.630.10">
    <property type="entry name" value="Zn peptidases"/>
    <property type="match status" value="1"/>
</dbReference>
<evidence type="ECO:0000256" key="10">
    <source>
        <dbReference type="ARBA" id="ARBA00022915"/>
    </source>
</evidence>
<feature type="binding site" evidence="15">
    <location>
        <position position="98"/>
    </location>
    <ligand>
        <name>Zn(2+)</name>
        <dbReference type="ChEBI" id="CHEBI:29105"/>
        <label>1</label>
    </ligand>
</feature>
<dbReference type="SUPFAM" id="SSF53187">
    <property type="entry name" value="Zn-dependent exopeptidases"/>
    <property type="match status" value="1"/>
</dbReference>
<evidence type="ECO:0000256" key="7">
    <source>
        <dbReference type="ARBA" id="ARBA00022723"/>
    </source>
</evidence>
<evidence type="ECO:0000259" key="16">
    <source>
        <dbReference type="Pfam" id="PF07687"/>
    </source>
</evidence>
<dbReference type="GO" id="GO:0009089">
    <property type="term" value="P:lysine biosynthetic process via diaminopimelate"/>
    <property type="evidence" value="ECO:0007669"/>
    <property type="project" value="UniProtKB-UniRule"/>
</dbReference>
<keyword evidence="10 15" id="KW-0220">Diaminopimelate biosynthesis</keyword>
<keyword evidence="12 15" id="KW-0170">Cobalt</keyword>
<comment type="cofactor">
    <cofactor evidence="15">
        <name>Zn(2+)</name>
        <dbReference type="ChEBI" id="CHEBI:29105"/>
    </cofactor>
    <cofactor evidence="15">
        <name>Co(2+)</name>
        <dbReference type="ChEBI" id="CHEBI:48828"/>
    </cofactor>
    <text evidence="15">Binds 2 Zn(2+) or Co(2+) ions per subunit.</text>
</comment>
<evidence type="ECO:0000256" key="8">
    <source>
        <dbReference type="ARBA" id="ARBA00022801"/>
    </source>
</evidence>
<evidence type="ECO:0000256" key="14">
    <source>
        <dbReference type="ARBA" id="ARBA00051301"/>
    </source>
</evidence>
<evidence type="ECO:0000256" key="13">
    <source>
        <dbReference type="ARBA" id="ARBA00031891"/>
    </source>
</evidence>
<dbReference type="EMBL" id="SHBL01000011">
    <property type="protein sequence ID" value="RZO24230.1"/>
    <property type="molecule type" value="Genomic_DNA"/>
</dbReference>